<accession>C1ECJ0</accession>
<dbReference type="Pfam" id="PF07542">
    <property type="entry name" value="ATP12"/>
    <property type="match status" value="1"/>
</dbReference>
<comment type="subcellular location">
    <subcellularLocation>
        <location evidence="1">Mitochondrion</location>
    </subcellularLocation>
</comment>
<dbReference type="eggNOG" id="KOG3015">
    <property type="taxonomic scope" value="Eukaryota"/>
</dbReference>
<dbReference type="PANTHER" id="PTHR21013:SF10">
    <property type="entry name" value="ATP SYNTHASE MITOCHONDRIAL F1 COMPLEX ASSEMBLY FACTOR 2"/>
    <property type="match status" value="1"/>
</dbReference>
<sequence length="244" mass="26761">MRGDGTAPRFYKKVEVVRVENGGGWGVALDGRALKTPKRAALAVPSKSLAMAIAAEWEWQSGRSIRPFTMPLMALVATSIDQMTQEEVRDFHVRKLLEFFPTDVVLIKHEPGKLADRQAEIHAPILKWARSELGPGVEPTESLYGAQIPEEAMAAAEKRLRAMDPFELTATFNAAASAKSLLTGMALIRGAIDVEQAEMSARVEEDFQIDEWGLVEGGHDIDKADIAVRLAAPRALMSLLRDTL</sequence>
<dbReference type="GO" id="GO:0033615">
    <property type="term" value="P:mitochondrial proton-transporting ATP synthase complex assembly"/>
    <property type="evidence" value="ECO:0007669"/>
    <property type="project" value="TreeGrafter"/>
</dbReference>
<dbReference type="GeneID" id="8246520"/>
<evidence type="ECO:0000256" key="2">
    <source>
        <dbReference type="ARBA" id="ARBA00008231"/>
    </source>
</evidence>
<name>C1ECJ0_MICCC</name>
<dbReference type="PANTHER" id="PTHR21013">
    <property type="entry name" value="ATP SYNTHASE MITOCHONDRIAL F1 COMPLEX ASSEMBLY FACTOR 2/ATP12 PROTEIN, MITOCHONDRIAL PRECURSOR"/>
    <property type="match status" value="1"/>
</dbReference>
<dbReference type="InterPro" id="IPR011419">
    <property type="entry name" value="ATP12_ATP_synth-F1-assembly"/>
</dbReference>
<dbReference type="AlphaFoldDB" id="C1ECJ0"/>
<dbReference type="FunCoup" id="C1ECJ0">
    <property type="interactions" value="1684"/>
</dbReference>
<dbReference type="InParanoid" id="C1ECJ0"/>
<organism evidence="6 7">
    <name type="scientific">Micromonas commoda (strain RCC299 / NOUM17 / CCMP2709)</name>
    <name type="common">Picoplanktonic green alga</name>
    <dbReference type="NCBI Taxonomy" id="296587"/>
    <lineage>
        <taxon>Eukaryota</taxon>
        <taxon>Viridiplantae</taxon>
        <taxon>Chlorophyta</taxon>
        <taxon>Mamiellophyceae</taxon>
        <taxon>Mamiellales</taxon>
        <taxon>Mamiellaceae</taxon>
        <taxon>Micromonas</taxon>
    </lineage>
</organism>
<evidence type="ECO:0000256" key="5">
    <source>
        <dbReference type="ARBA" id="ARBA00023186"/>
    </source>
</evidence>
<evidence type="ECO:0000256" key="3">
    <source>
        <dbReference type="ARBA" id="ARBA00022946"/>
    </source>
</evidence>
<evidence type="ECO:0000313" key="6">
    <source>
        <dbReference type="EMBL" id="ACO65590.1"/>
    </source>
</evidence>
<dbReference type="Gene3D" id="1.10.3580.10">
    <property type="entry name" value="ATP12 ATPase"/>
    <property type="match status" value="1"/>
</dbReference>
<evidence type="ECO:0000313" key="7">
    <source>
        <dbReference type="Proteomes" id="UP000002009"/>
    </source>
</evidence>
<protein>
    <recommendedName>
        <fullName evidence="8">ATP synthase mitochondrial F1 complex assembly factor 2</fullName>
    </recommendedName>
</protein>
<dbReference type="InterPro" id="IPR042272">
    <property type="entry name" value="ATP12_ATP_synth-F1-assembly_N"/>
</dbReference>
<dbReference type="KEGG" id="mis:MICPUN_85076"/>
<dbReference type="RefSeq" id="XP_002504332.1">
    <property type="nucleotide sequence ID" value="XM_002504286.1"/>
</dbReference>
<dbReference type="Proteomes" id="UP000002009">
    <property type="component" value="Chromosome 9"/>
</dbReference>
<dbReference type="Gene3D" id="3.30.2180.10">
    <property type="entry name" value="ATP12-like"/>
    <property type="match status" value="1"/>
</dbReference>
<keyword evidence="4" id="KW-0496">Mitochondrion</keyword>
<dbReference type="EMBL" id="CP001329">
    <property type="protein sequence ID" value="ACO65590.1"/>
    <property type="molecule type" value="Genomic_DNA"/>
</dbReference>
<dbReference type="GO" id="GO:0005739">
    <property type="term" value="C:mitochondrion"/>
    <property type="evidence" value="ECO:0007669"/>
    <property type="project" value="UniProtKB-SubCell"/>
</dbReference>
<keyword evidence="7" id="KW-1185">Reference proteome</keyword>
<comment type="similarity">
    <text evidence="2">Belongs to the ATP12 family.</text>
</comment>
<keyword evidence="3" id="KW-0809">Transit peptide</keyword>
<evidence type="ECO:0000256" key="4">
    <source>
        <dbReference type="ARBA" id="ARBA00023128"/>
    </source>
</evidence>
<evidence type="ECO:0000256" key="1">
    <source>
        <dbReference type="ARBA" id="ARBA00004173"/>
    </source>
</evidence>
<proteinExistence type="inferred from homology"/>
<dbReference type="SUPFAM" id="SSF160909">
    <property type="entry name" value="ATP12-like"/>
    <property type="match status" value="1"/>
</dbReference>
<keyword evidence="5" id="KW-0143">Chaperone</keyword>
<reference evidence="6 7" key="1">
    <citation type="journal article" date="2009" name="Science">
        <title>Green evolution and dynamic adaptations revealed by genomes of the marine picoeukaryotes Micromonas.</title>
        <authorList>
            <person name="Worden A.Z."/>
            <person name="Lee J.H."/>
            <person name="Mock T."/>
            <person name="Rouze P."/>
            <person name="Simmons M.P."/>
            <person name="Aerts A.L."/>
            <person name="Allen A.E."/>
            <person name="Cuvelier M.L."/>
            <person name="Derelle E."/>
            <person name="Everett M.V."/>
            <person name="Foulon E."/>
            <person name="Grimwood J."/>
            <person name="Gundlach H."/>
            <person name="Henrissat B."/>
            <person name="Napoli C."/>
            <person name="McDonald S.M."/>
            <person name="Parker M.S."/>
            <person name="Rombauts S."/>
            <person name="Salamov A."/>
            <person name="Von Dassow P."/>
            <person name="Badger J.H."/>
            <person name="Coutinho P.M."/>
            <person name="Demir E."/>
            <person name="Dubchak I."/>
            <person name="Gentemann C."/>
            <person name="Eikrem W."/>
            <person name="Gready J.E."/>
            <person name="John U."/>
            <person name="Lanier W."/>
            <person name="Lindquist E.A."/>
            <person name="Lucas S."/>
            <person name="Mayer K.F."/>
            <person name="Moreau H."/>
            <person name="Not F."/>
            <person name="Otillar R."/>
            <person name="Panaud O."/>
            <person name="Pangilinan J."/>
            <person name="Paulsen I."/>
            <person name="Piegu B."/>
            <person name="Poliakov A."/>
            <person name="Robbens S."/>
            <person name="Schmutz J."/>
            <person name="Toulza E."/>
            <person name="Wyss T."/>
            <person name="Zelensky A."/>
            <person name="Zhou K."/>
            <person name="Armbrust E.V."/>
            <person name="Bhattacharya D."/>
            <person name="Goodenough U.W."/>
            <person name="Van de Peer Y."/>
            <person name="Grigoriev I.V."/>
        </authorList>
    </citation>
    <scope>NUCLEOTIDE SEQUENCE [LARGE SCALE GENOMIC DNA]</scope>
    <source>
        <strain evidence="7">RCC299 / NOUM17</strain>
    </source>
</reference>
<dbReference type="STRING" id="296587.C1ECJ0"/>
<gene>
    <name evidence="6" type="ORF">MICPUN_85076</name>
</gene>
<dbReference type="InterPro" id="IPR023335">
    <property type="entry name" value="ATP12_ortho_dom_sf"/>
</dbReference>
<evidence type="ECO:0008006" key="8">
    <source>
        <dbReference type="Google" id="ProtNLM"/>
    </source>
</evidence>
<dbReference type="OrthoDB" id="5673at2759"/>
<dbReference type="OMA" id="WDPVLHW"/>